<keyword evidence="2" id="KW-1185">Reference proteome</keyword>
<name>A0ABV9QNI1_9FIRM</name>
<dbReference type="EMBL" id="JBHSHL010000051">
    <property type="protein sequence ID" value="MFC4805449.1"/>
    <property type="molecule type" value="Genomic_DNA"/>
</dbReference>
<dbReference type="RefSeq" id="WP_379789013.1">
    <property type="nucleotide sequence ID" value="NZ_JBHSHL010000051.1"/>
</dbReference>
<organism evidence="1 2">
    <name type="scientific">Filifactor villosus</name>
    <dbReference type="NCBI Taxonomy" id="29374"/>
    <lineage>
        <taxon>Bacteria</taxon>
        <taxon>Bacillati</taxon>
        <taxon>Bacillota</taxon>
        <taxon>Clostridia</taxon>
        <taxon>Peptostreptococcales</taxon>
        <taxon>Filifactoraceae</taxon>
        <taxon>Filifactor</taxon>
    </lineage>
</organism>
<accession>A0ABV9QNI1</accession>
<evidence type="ECO:0000313" key="1">
    <source>
        <dbReference type="EMBL" id="MFC4805449.1"/>
    </source>
</evidence>
<proteinExistence type="predicted"/>
<comment type="caution">
    <text evidence="1">The sequence shown here is derived from an EMBL/GenBank/DDBJ whole genome shotgun (WGS) entry which is preliminary data.</text>
</comment>
<reference evidence="2" key="1">
    <citation type="journal article" date="2019" name="Int. J. Syst. Evol. Microbiol.">
        <title>The Global Catalogue of Microorganisms (GCM) 10K type strain sequencing project: providing services to taxonomists for standard genome sequencing and annotation.</title>
        <authorList>
            <consortium name="The Broad Institute Genomics Platform"/>
            <consortium name="The Broad Institute Genome Sequencing Center for Infectious Disease"/>
            <person name="Wu L."/>
            <person name="Ma J."/>
        </authorList>
    </citation>
    <scope>NUCLEOTIDE SEQUENCE [LARGE SCALE GENOMIC DNA]</scope>
    <source>
        <strain evidence="2">CCUG 46385</strain>
    </source>
</reference>
<gene>
    <name evidence="1" type="ORF">ACFO4R_10240</name>
</gene>
<dbReference type="Proteomes" id="UP001595916">
    <property type="component" value="Unassembled WGS sequence"/>
</dbReference>
<protein>
    <submittedName>
        <fullName evidence="1">Uncharacterized protein</fullName>
    </submittedName>
</protein>
<sequence length="96" mass="11011">MINIFFSKKDIDFLTAFAKDCFEYVKHRSEKEGKVVLNIENDSDFDEFHSALFLASSTSGVDEDDEITDVGIKLESIMDTIHYEYKKMGNTEVQVS</sequence>
<evidence type="ECO:0000313" key="2">
    <source>
        <dbReference type="Proteomes" id="UP001595916"/>
    </source>
</evidence>